<organism evidence="2 3">
    <name type="scientific">Thalassomonas haliotis</name>
    <dbReference type="NCBI Taxonomy" id="485448"/>
    <lineage>
        <taxon>Bacteria</taxon>
        <taxon>Pseudomonadati</taxon>
        <taxon>Pseudomonadota</taxon>
        <taxon>Gammaproteobacteria</taxon>
        <taxon>Alteromonadales</taxon>
        <taxon>Colwelliaceae</taxon>
        <taxon>Thalassomonas</taxon>
    </lineage>
</organism>
<protein>
    <submittedName>
        <fullName evidence="2">Cupin domain-containing protein</fullName>
    </submittedName>
</protein>
<dbReference type="Pfam" id="PF07883">
    <property type="entry name" value="Cupin_2"/>
    <property type="match status" value="1"/>
</dbReference>
<keyword evidence="3" id="KW-1185">Reference proteome</keyword>
<evidence type="ECO:0000259" key="1">
    <source>
        <dbReference type="Pfam" id="PF07883"/>
    </source>
</evidence>
<accession>A0ABY7VKM5</accession>
<dbReference type="InterPro" id="IPR014710">
    <property type="entry name" value="RmlC-like_jellyroll"/>
</dbReference>
<dbReference type="CDD" id="cd06981">
    <property type="entry name" value="cupin_reut_a1446"/>
    <property type="match status" value="1"/>
</dbReference>
<dbReference type="EMBL" id="CP059693">
    <property type="protein sequence ID" value="WDE14297.1"/>
    <property type="molecule type" value="Genomic_DNA"/>
</dbReference>
<dbReference type="Gene3D" id="2.60.120.10">
    <property type="entry name" value="Jelly Rolls"/>
    <property type="match status" value="1"/>
</dbReference>
<evidence type="ECO:0000313" key="3">
    <source>
        <dbReference type="Proteomes" id="UP001215231"/>
    </source>
</evidence>
<sequence length="107" mass="12327">MDNIFENIPTDLSEEIFQQLAGNDKVRIERIISKGQSSPESGWYDQAHNEWVIVLKGRAKLCFEDLKEITLGPGDHLEIKAHQKHKVSWTAPDVETIWLAVHYQDQT</sequence>
<reference evidence="2 3" key="1">
    <citation type="journal article" date="2022" name="Mar. Drugs">
        <title>Bioassay-Guided Fractionation Leads to the Detection of Cholic Acid Generated by the Rare Thalassomonas sp.</title>
        <authorList>
            <person name="Pheiffer F."/>
            <person name="Schneider Y.K."/>
            <person name="Hansen E.H."/>
            <person name="Andersen J.H."/>
            <person name="Isaksson J."/>
            <person name="Busche T."/>
            <person name="R C."/>
            <person name="Kalinowski J."/>
            <person name="Zyl L.V."/>
            <person name="Trindade M."/>
        </authorList>
    </citation>
    <scope>NUCLEOTIDE SEQUENCE [LARGE SCALE GENOMIC DNA]</scope>
    <source>
        <strain evidence="2 3">A5K-61T</strain>
    </source>
</reference>
<dbReference type="InterPro" id="IPR011051">
    <property type="entry name" value="RmlC_Cupin_sf"/>
</dbReference>
<proteinExistence type="predicted"/>
<dbReference type="InterPro" id="IPR013096">
    <property type="entry name" value="Cupin_2"/>
</dbReference>
<dbReference type="RefSeq" id="WP_274054851.1">
    <property type="nucleotide sequence ID" value="NZ_CP059693.1"/>
</dbReference>
<feature type="domain" description="Cupin type-2" evidence="1">
    <location>
        <begin position="43"/>
        <end position="101"/>
    </location>
</feature>
<dbReference type="SUPFAM" id="SSF51182">
    <property type="entry name" value="RmlC-like cupins"/>
    <property type="match status" value="1"/>
</dbReference>
<evidence type="ECO:0000313" key="2">
    <source>
        <dbReference type="EMBL" id="WDE14297.1"/>
    </source>
</evidence>
<dbReference type="Proteomes" id="UP001215231">
    <property type="component" value="Chromosome"/>
</dbReference>
<name>A0ABY7VKM5_9GAMM</name>
<gene>
    <name evidence="2" type="ORF">H3N35_13270</name>
</gene>